<dbReference type="InterPro" id="IPR036823">
    <property type="entry name" value="Ribosomal_uS7_dom_sf"/>
</dbReference>
<evidence type="ECO:0000259" key="5">
    <source>
        <dbReference type="Pfam" id="PF00177"/>
    </source>
</evidence>
<dbReference type="Pfam" id="PF00177">
    <property type="entry name" value="Ribosomal_S7"/>
    <property type="match status" value="1"/>
</dbReference>
<evidence type="ECO:0000313" key="7">
    <source>
        <dbReference type="Proteomes" id="UP000242457"/>
    </source>
</evidence>
<name>A0A2A3EBL0_APICC</name>
<dbReference type="InterPro" id="IPR023798">
    <property type="entry name" value="Ribosomal_uS7_dom"/>
</dbReference>
<dbReference type="STRING" id="94128.A0A2A3EBL0"/>
<keyword evidence="3 4" id="KW-0687">Ribonucleoprotein</keyword>
<dbReference type="Gene3D" id="1.10.455.10">
    <property type="entry name" value="Ribosomal protein S7 domain"/>
    <property type="match status" value="1"/>
</dbReference>
<keyword evidence="2 4" id="KW-0689">Ribosomal protein</keyword>
<comment type="similarity">
    <text evidence="1 4">Belongs to the universal ribosomal protein uS7 family.</text>
</comment>
<evidence type="ECO:0000256" key="4">
    <source>
        <dbReference type="RuleBase" id="RU003619"/>
    </source>
</evidence>
<dbReference type="InterPro" id="IPR020606">
    <property type="entry name" value="Ribosomal_uS7_CS"/>
</dbReference>
<dbReference type="GO" id="GO:0006412">
    <property type="term" value="P:translation"/>
    <property type="evidence" value="ECO:0007669"/>
    <property type="project" value="InterPro"/>
</dbReference>
<dbReference type="GO" id="GO:0005840">
    <property type="term" value="C:ribosome"/>
    <property type="evidence" value="ECO:0007669"/>
    <property type="project" value="UniProtKB-KW"/>
</dbReference>
<reference evidence="6 7" key="1">
    <citation type="submission" date="2014-07" db="EMBL/GenBank/DDBJ databases">
        <title>Genomic and transcriptomic analysis on Apis cerana provide comprehensive insights into honey bee biology.</title>
        <authorList>
            <person name="Diao Q."/>
            <person name="Sun L."/>
            <person name="Zheng H."/>
            <person name="Zheng H."/>
            <person name="Xu S."/>
            <person name="Wang S."/>
            <person name="Zeng Z."/>
            <person name="Hu F."/>
            <person name="Su S."/>
            <person name="Wu J."/>
        </authorList>
    </citation>
    <scope>NUCLEOTIDE SEQUENCE [LARGE SCALE GENOMIC DNA]</scope>
    <source>
        <tissue evidence="6">Pupae without intestine</tissue>
    </source>
</reference>
<feature type="domain" description="Small ribosomal subunit protein uS7" evidence="5">
    <location>
        <begin position="69"/>
        <end position="219"/>
    </location>
</feature>
<evidence type="ECO:0000313" key="6">
    <source>
        <dbReference type="EMBL" id="PBC28854.1"/>
    </source>
</evidence>
<dbReference type="PROSITE" id="PS00052">
    <property type="entry name" value="RIBOSOMAL_S7"/>
    <property type="match status" value="1"/>
</dbReference>
<dbReference type="AlphaFoldDB" id="A0A2A3EBL0"/>
<gene>
    <name evidence="6" type="ORF">APICC_00348</name>
</gene>
<evidence type="ECO:0000256" key="2">
    <source>
        <dbReference type="ARBA" id="ARBA00022980"/>
    </source>
</evidence>
<dbReference type="PIRSF" id="PIRSF002122">
    <property type="entry name" value="RPS7p_RPS7a_RPS5e_RPS7o"/>
    <property type="match status" value="1"/>
</dbReference>
<accession>A0A2A3EBL0</accession>
<protein>
    <submittedName>
        <fullName evidence="6">28S ribosomal protein S7</fullName>
    </submittedName>
</protein>
<dbReference type="PANTHER" id="PTHR11205">
    <property type="entry name" value="RIBOSOMAL PROTEIN S7"/>
    <property type="match status" value="1"/>
</dbReference>
<dbReference type="Proteomes" id="UP000242457">
    <property type="component" value="Unassembled WGS sequence"/>
</dbReference>
<sequence length="227" mass="26799">MVLGRIFYSRILSNLRYNLGNDIQFYSVFPPNYIKPIYKKDEQELMYSNAKIKQLIHAPIKPASGFETCSEFHDIVIRKFTNHLMRKGKRQLARKLIEETFENIKIIKLNEYYNTSPEYRENIILDPKTLLHHAVKNCTPILELKKIKRGGIYYQVPIPMNDSRAQFLSINWLIKTAQEKGNIEKFSNVLAREIIDAAKNQGRVVKKKQELHKLCEANRAYAHYRWL</sequence>
<dbReference type="GO" id="GO:1990904">
    <property type="term" value="C:ribonucleoprotein complex"/>
    <property type="evidence" value="ECO:0007669"/>
    <property type="project" value="UniProtKB-KW"/>
</dbReference>
<keyword evidence="7" id="KW-1185">Reference proteome</keyword>
<evidence type="ECO:0000256" key="3">
    <source>
        <dbReference type="ARBA" id="ARBA00023274"/>
    </source>
</evidence>
<dbReference type="InterPro" id="IPR000235">
    <property type="entry name" value="Ribosomal_uS7"/>
</dbReference>
<evidence type="ECO:0000256" key="1">
    <source>
        <dbReference type="ARBA" id="ARBA00007151"/>
    </source>
</evidence>
<dbReference type="CDD" id="cd14870">
    <property type="entry name" value="uS7_Mitochondria_Mammalian"/>
    <property type="match status" value="1"/>
</dbReference>
<dbReference type="SUPFAM" id="SSF47973">
    <property type="entry name" value="Ribosomal protein S7"/>
    <property type="match status" value="1"/>
</dbReference>
<organism evidence="6 7">
    <name type="scientific">Apis cerana cerana</name>
    <name type="common">Oriental honeybee</name>
    <dbReference type="NCBI Taxonomy" id="94128"/>
    <lineage>
        <taxon>Eukaryota</taxon>
        <taxon>Metazoa</taxon>
        <taxon>Ecdysozoa</taxon>
        <taxon>Arthropoda</taxon>
        <taxon>Hexapoda</taxon>
        <taxon>Insecta</taxon>
        <taxon>Pterygota</taxon>
        <taxon>Neoptera</taxon>
        <taxon>Endopterygota</taxon>
        <taxon>Hymenoptera</taxon>
        <taxon>Apocrita</taxon>
        <taxon>Aculeata</taxon>
        <taxon>Apoidea</taxon>
        <taxon>Anthophila</taxon>
        <taxon>Apidae</taxon>
        <taxon>Apis</taxon>
    </lineage>
</organism>
<dbReference type="EMBL" id="KZ288301">
    <property type="protein sequence ID" value="PBC28854.1"/>
    <property type="molecule type" value="Genomic_DNA"/>
</dbReference>
<dbReference type="OrthoDB" id="9972728at2759"/>
<dbReference type="GO" id="GO:0003735">
    <property type="term" value="F:structural constituent of ribosome"/>
    <property type="evidence" value="ECO:0007669"/>
    <property type="project" value="InterPro"/>
</dbReference>
<dbReference type="GO" id="GO:0003723">
    <property type="term" value="F:RNA binding"/>
    <property type="evidence" value="ECO:0007669"/>
    <property type="project" value="InterPro"/>
</dbReference>
<proteinExistence type="inferred from homology"/>